<evidence type="ECO:0000313" key="4">
    <source>
        <dbReference type="Proteomes" id="UP001437460"/>
    </source>
</evidence>
<protein>
    <submittedName>
        <fullName evidence="3">Uncharacterized protein</fullName>
    </submittedName>
</protein>
<evidence type="ECO:0000256" key="1">
    <source>
        <dbReference type="SAM" id="Coils"/>
    </source>
</evidence>
<proteinExistence type="predicted"/>
<keyword evidence="4" id="KW-1185">Reference proteome</keyword>
<organism evidence="3 4">
    <name type="scientific">Ventrimonas faecis</name>
    <dbReference type="NCBI Taxonomy" id="3133170"/>
    <lineage>
        <taxon>Bacteria</taxon>
        <taxon>Bacillati</taxon>
        <taxon>Bacillota</taxon>
        <taxon>Clostridia</taxon>
        <taxon>Lachnospirales</taxon>
        <taxon>Lachnospiraceae</taxon>
        <taxon>Ventrimonas</taxon>
    </lineage>
</organism>
<keyword evidence="1" id="KW-0175">Coiled coil</keyword>
<evidence type="ECO:0000256" key="2">
    <source>
        <dbReference type="SAM" id="MobiDB-lite"/>
    </source>
</evidence>
<feature type="coiled-coil region" evidence="1">
    <location>
        <begin position="95"/>
        <end position="158"/>
    </location>
</feature>
<feature type="region of interest" description="Disordered" evidence="2">
    <location>
        <begin position="248"/>
        <end position="280"/>
    </location>
</feature>
<dbReference type="Proteomes" id="UP001437460">
    <property type="component" value="Unassembled WGS sequence"/>
</dbReference>
<dbReference type="RefSeq" id="WP_349229612.1">
    <property type="nucleotide sequence ID" value="NZ_JBBMFJ010000019.1"/>
</dbReference>
<accession>A0ABV1HMX8</accession>
<name>A0ABV1HMX8_9FIRM</name>
<sequence length="280" mass="31683">MEEIKEKSAKKPVSMRLTATASERLMHIIDLYKNLEDPKGEQQENAILRILDIAESDNIRGTHPELEGPLLAVEATISTLIKQLNGIAVGQDAKISRLQEALNAAITEKEQAIAKAQIDMDRAQQNTDLANRLQKEAMDTMNKAEEDAAAQIEAIKKETTAQIEKVMSEKEHACRERDDARTIANEKTASNDLLLKKMTGMEADLEKYKDLQEQYKELQEKFSALQSQLNESKLRAEIDKERAVMDKEREMQERIREADRENAKLQAKIEQLSPAEASPK</sequence>
<evidence type="ECO:0000313" key="3">
    <source>
        <dbReference type="EMBL" id="MEQ2563474.1"/>
    </source>
</evidence>
<comment type="caution">
    <text evidence="3">The sequence shown here is derived from an EMBL/GenBank/DDBJ whole genome shotgun (WGS) entry which is preliminary data.</text>
</comment>
<dbReference type="EMBL" id="JBBMFJ010000019">
    <property type="protein sequence ID" value="MEQ2563474.1"/>
    <property type="molecule type" value="Genomic_DNA"/>
</dbReference>
<reference evidence="3 4" key="1">
    <citation type="submission" date="2024-03" db="EMBL/GenBank/DDBJ databases">
        <title>Human intestinal bacterial collection.</title>
        <authorList>
            <person name="Pauvert C."/>
            <person name="Hitch T.C.A."/>
            <person name="Clavel T."/>
        </authorList>
    </citation>
    <scope>NUCLEOTIDE SEQUENCE [LARGE SCALE GENOMIC DNA]</scope>
    <source>
        <strain evidence="3 4">CLA-AP-H27</strain>
    </source>
</reference>
<feature type="compositionally biased region" description="Basic and acidic residues" evidence="2">
    <location>
        <begin position="248"/>
        <end position="263"/>
    </location>
</feature>
<gene>
    <name evidence="3" type="ORF">WMO41_09940</name>
</gene>